<keyword evidence="3" id="KW-0689">Ribosomal protein</keyword>
<evidence type="ECO:0000256" key="5">
    <source>
        <dbReference type="ARBA" id="ARBA00023274"/>
    </source>
</evidence>
<keyword evidence="2" id="KW-0809">Transit peptide</keyword>
<evidence type="ECO:0000256" key="3">
    <source>
        <dbReference type="ARBA" id="ARBA00022980"/>
    </source>
</evidence>
<proteinExistence type="inferred from homology"/>
<comment type="subcellular location">
    <subcellularLocation>
        <location evidence="1">Mitochondrion</location>
    </subcellularLocation>
</comment>
<dbReference type="PANTHER" id="PTHR28554:SF1">
    <property type="entry name" value="LARGE RIBOSOMAL SUBUNIT PROTEIN ML45"/>
    <property type="match status" value="1"/>
</dbReference>
<keyword evidence="9" id="KW-0732">Signal</keyword>
<name>A0A811KI65_9BILA</name>
<dbReference type="PROSITE" id="PS51257">
    <property type="entry name" value="PROKAR_LIPOPROTEIN"/>
    <property type="match status" value="1"/>
</dbReference>
<feature type="signal peptide" evidence="9">
    <location>
        <begin position="1"/>
        <end position="20"/>
    </location>
</feature>
<dbReference type="Proteomes" id="UP000614601">
    <property type="component" value="Unassembled WGS sequence"/>
</dbReference>
<dbReference type="GO" id="GO:0005840">
    <property type="term" value="C:ribosome"/>
    <property type="evidence" value="ECO:0007669"/>
    <property type="project" value="UniProtKB-KW"/>
</dbReference>
<dbReference type="Proteomes" id="UP000783686">
    <property type="component" value="Unassembled WGS sequence"/>
</dbReference>
<feature type="chain" id="PRO_5035594884" description="Large ribosomal subunit protein mL45" evidence="9">
    <location>
        <begin position="21"/>
        <end position="378"/>
    </location>
</feature>
<keyword evidence="4" id="KW-0496">Mitochondrion</keyword>
<dbReference type="Pfam" id="PF04280">
    <property type="entry name" value="Tim44"/>
    <property type="match status" value="1"/>
</dbReference>
<dbReference type="GO" id="GO:0005739">
    <property type="term" value="C:mitochondrion"/>
    <property type="evidence" value="ECO:0007669"/>
    <property type="project" value="UniProtKB-SubCell"/>
</dbReference>
<comment type="caution">
    <text evidence="11">The sequence shown here is derived from an EMBL/GenBank/DDBJ whole genome shotgun (WGS) entry which is preliminary data.</text>
</comment>
<dbReference type="OrthoDB" id="19619at2759"/>
<comment type="similarity">
    <text evidence="6">Belongs to the mitochondrion-specific ribosomal protein mL45 family.</text>
</comment>
<dbReference type="InterPro" id="IPR032710">
    <property type="entry name" value="NTF2-like_dom_sf"/>
</dbReference>
<dbReference type="AlphaFoldDB" id="A0A811KI65"/>
<evidence type="ECO:0000256" key="8">
    <source>
        <dbReference type="ARBA" id="ARBA00043031"/>
    </source>
</evidence>
<sequence>MSSLASRLGLLTLSNPSVLACSVIQERNVHHHMERGNLKRYLGIGRSNTAKANRNTHINEKKFRQLRGRKNIPVELPDYQLLSKAKDMYPDELRVAMLKQGMNSNKDVASRQWNEAQLTLNSFGLAMDNYIPPEDPLPIFPEMNQPVSGAKAKFSEVQERVKHRWFNYFNGMRIIKKKEGMQKFNKKEFAKTAEQIYVDTFEALSKRDKVKLLNLITEHCFEKMWPDVSARSLQWEFVEFSQPSEVIAVRAGDFPYKSGNHIAQITVKMYPVIKRAIYDRFGRILVGNPDEVKSNVEYVLFENHISNLDGKWRIHDKVYPSWATVKDKIERPNLLKKAEEEQDDIDRPEKPAKFKLGIEDTLRKQMKEHKEKEEDGLA</sequence>
<evidence type="ECO:0000256" key="6">
    <source>
        <dbReference type="ARBA" id="ARBA00038073"/>
    </source>
</evidence>
<evidence type="ECO:0000256" key="4">
    <source>
        <dbReference type="ARBA" id="ARBA00023128"/>
    </source>
</evidence>
<feature type="domain" description="Tim44-like" evidence="10">
    <location>
        <begin position="169"/>
        <end position="319"/>
    </location>
</feature>
<dbReference type="SUPFAM" id="SSF54427">
    <property type="entry name" value="NTF2-like"/>
    <property type="match status" value="1"/>
</dbReference>
<keyword evidence="12" id="KW-1185">Reference proteome</keyword>
<evidence type="ECO:0000313" key="11">
    <source>
        <dbReference type="EMBL" id="CAD5214844.1"/>
    </source>
</evidence>
<keyword evidence="5" id="KW-0687">Ribonucleoprotein</keyword>
<organism evidence="11 12">
    <name type="scientific">Bursaphelenchus okinawaensis</name>
    <dbReference type="NCBI Taxonomy" id="465554"/>
    <lineage>
        <taxon>Eukaryota</taxon>
        <taxon>Metazoa</taxon>
        <taxon>Ecdysozoa</taxon>
        <taxon>Nematoda</taxon>
        <taxon>Chromadorea</taxon>
        <taxon>Rhabditida</taxon>
        <taxon>Tylenchina</taxon>
        <taxon>Tylenchomorpha</taxon>
        <taxon>Aphelenchoidea</taxon>
        <taxon>Aphelenchoididae</taxon>
        <taxon>Bursaphelenchus</taxon>
    </lineage>
</organism>
<evidence type="ECO:0000313" key="12">
    <source>
        <dbReference type="Proteomes" id="UP000614601"/>
    </source>
</evidence>
<dbReference type="GO" id="GO:1990904">
    <property type="term" value="C:ribonucleoprotein complex"/>
    <property type="evidence" value="ECO:0007669"/>
    <property type="project" value="UniProtKB-KW"/>
</dbReference>
<evidence type="ECO:0000256" key="1">
    <source>
        <dbReference type="ARBA" id="ARBA00004173"/>
    </source>
</evidence>
<dbReference type="EMBL" id="CAJFDH010000003">
    <property type="protein sequence ID" value="CAD5214844.1"/>
    <property type="molecule type" value="Genomic_DNA"/>
</dbReference>
<dbReference type="InterPro" id="IPR007379">
    <property type="entry name" value="Tim44-like_dom"/>
</dbReference>
<dbReference type="PANTHER" id="PTHR28554">
    <property type="entry name" value="39S RIBOSOMAL PROTEIN L45, MITOCHONDRIAL"/>
    <property type="match status" value="1"/>
</dbReference>
<protein>
    <recommendedName>
        <fullName evidence="7">Large ribosomal subunit protein mL45</fullName>
    </recommendedName>
    <alternativeName>
        <fullName evidence="8">39S ribosomal protein L45, mitochondrial</fullName>
    </alternativeName>
</protein>
<reference evidence="11" key="1">
    <citation type="submission" date="2020-09" db="EMBL/GenBank/DDBJ databases">
        <authorList>
            <person name="Kikuchi T."/>
        </authorList>
    </citation>
    <scope>NUCLEOTIDE SEQUENCE</scope>
    <source>
        <strain evidence="11">SH1</strain>
    </source>
</reference>
<dbReference type="Gene3D" id="3.10.450.240">
    <property type="match status" value="1"/>
</dbReference>
<dbReference type="SMART" id="SM00978">
    <property type="entry name" value="Tim44"/>
    <property type="match status" value="1"/>
</dbReference>
<evidence type="ECO:0000259" key="10">
    <source>
        <dbReference type="SMART" id="SM00978"/>
    </source>
</evidence>
<dbReference type="EMBL" id="CAJFCW020000003">
    <property type="protein sequence ID" value="CAG9103327.1"/>
    <property type="molecule type" value="Genomic_DNA"/>
</dbReference>
<accession>A0A811KI65</accession>
<evidence type="ECO:0000256" key="9">
    <source>
        <dbReference type="SAM" id="SignalP"/>
    </source>
</evidence>
<evidence type="ECO:0000256" key="2">
    <source>
        <dbReference type="ARBA" id="ARBA00022946"/>
    </source>
</evidence>
<evidence type="ECO:0000256" key="7">
    <source>
        <dbReference type="ARBA" id="ARBA00039448"/>
    </source>
</evidence>
<dbReference type="InterPro" id="IPR051975">
    <property type="entry name" value="mtLSU_mL45"/>
</dbReference>
<gene>
    <name evidence="11" type="ORF">BOKJ2_LOCUS5796</name>
</gene>